<evidence type="ECO:0000313" key="8">
    <source>
        <dbReference type="EMBL" id="KAJ1957446.1"/>
    </source>
</evidence>
<proteinExistence type="inferred from homology"/>
<feature type="transmembrane region" description="Helical" evidence="6">
    <location>
        <begin position="220"/>
        <end position="238"/>
    </location>
</feature>
<dbReference type="Proteomes" id="UP001150925">
    <property type="component" value="Unassembled WGS sequence"/>
</dbReference>
<feature type="transmembrane region" description="Helical" evidence="6">
    <location>
        <begin position="293"/>
        <end position="318"/>
    </location>
</feature>
<feature type="transmembrane region" description="Helical" evidence="6">
    <location>
        <begin position="364"/>
        <end position="381"/>
    </location>
</feature>
<feature type="transmembrane region" description="Helical" evidence="6">
    <location>
        <begin position="393"/>
        <end position="414"/>
    </location>
</feature>
<evidence type="ECO:0000256" key="5">
    <source>
        <dbReference type="ARBA" id="ARBA00023136"/>
    </source>
</evidence>
<accession>A0A9W8AKE5</accession>
<keyword evidence="3 6" id="KW-0812">Transmembrane</keyword>
<organism evidence="8 9">
    <name type="scientific">Dispira parvispora</name>
    <dbReference type="NCBI Taxonomy" id="1520584"/>
    <lineage>
        <taxon>Eukaryota</taxon>
        <taxon>Fungi</taxon>
        <taxon>Fungi incertae sedis</taxon>
        <taxon>Zoopagomycota</taxon>
        <taxon>Kickxellomycotina</taxon>
        <taxon>Dimargaritomycetes</taxon>
        <taxon>Dimargaritales</taxon>
        <taxon>Dimargaritaceae</taxon>
        <taxon>Dispira</taxon>
    </lineage>
</organism>
<dbReference type="GO" id="GO:0015179">
    <property type="term" value="F:L-amino acid transmembrane transporter activity"/>
    <property type="evidence" value="ECO:0007669"/>
    <property type="project" value="TreeGrafter"/>
</dbReference>
<dbReference type="InterPro" id="IPR013057">
    <property type="entry name" value="AA_transpt_TM"/>
</dbReference>
<dbReference type="EMBL" id="JANBPY010001947">
    <property type="protein sequence ID" value="KAJ1957446.1"/>
    <property type="molecule type" value="Genomic_DNA"/>
</dbReference>
<reference evidence="8" key="1">
    <citation type="submission" date="2022-07" db="EMBL/GenBank/DDBJ databases">
        <title>Phylogenomic reconstructions and comparative analyses of Kickxellomycotina fungi.</title>
        <authorList>
            <person name="Reynolds N.K."/>
            <person name="Stajich J.E."/>
            <person name="Barry K."/>
            <person name="Grigoriev I.V."/>
            <person name="Crous P."/>
            <person name="Smith M.E."/>
        </authorList>
    </citation>
    <scope>NUCLEOTIDE SEQUENCE</scope>
    <source>
        <strain evidence="8">RSA 1196</strain>
    </source>
</reference>
<feature type="transmembrane region" description="Helical" evidence="6">
    <location>
        <begin position="116"/>
        <end position="136"/>
    </location>
</feature>
<evidence type="ECO:0000259" key="7">
    <source>
        <dbReference type="Pfam" id="PF01490"/>
    </source>
</evidence>
<feature type="transmembrane region" description="Helical" evidence="6">
    <location>
        <begin position="148"/>
        <end position="170"/>
    </location>
</feature>
<evidence type="ECO:0000313" key="9">
    <source>
        <dbReference type="Proteomes" id="UP001150925"/>
    </source>
</evidence>
<name>A0A9W8AKE5_9FUNG</name>
<dbReference type="AlphaFoldDB" id="A0A9W8AKE5"/>
<evidence type="ECO:0000256" key="1">
    <source>
        <dbReference type="ARBA" id="ARBA00004141"/>
    </source>
</evidence>
<dbReference type="GO" id="GO:0005774">
    <property type="term" value="C:vacuolar membrane"/>
    <property type="evidence" value="ECO:0007669"/>
    <property type="project" value="TreeGrafter"/>
</dbReference>
<feature type="domain" description="Amino acid transporter transmembrane" evidence="7">
    <location>
        <begin position="36"/>
        <end position="416"/>
    </location>
</feature>
<dbReference type="OrthoDB" id="40134at2759"/>
<comment type="subcellular location">
    <subcellularLocation>
        <location evidence="1">Membrane</location>
        <topology evidence="1">Multi-pass membrane protein</topology>
    </subcellularLocation>
</comment>
<feature type="transmembrane region" description="Helical" evidence="6">
    <location>
        <begin position="66"/>
        <end position="88"/>
    </location>
</feature>
<feature type="transmembrane region" description="Helical" evidence="6">
    <location>
        <begin position="177"/>
        <end position="200"/>
    </location>
</feature>
<feature type="transmembrane region" description="Helical" evidence="6">
    <location>
        <begin position="339"/>
        <end position="358"/>
    </location>
</feature>
<evidence type="ECO:0000256" key="2">
    <source>
        <dbReference type="ARBA" id="ARBA00008066"/>
    </source>
</evidence>
<evidence type="ECO:0000256" key="4">
    <source>
        <dbReference type="ARBA" id="ARBA00022989"/>
    </source>
</evidence>
<feature type="transmembrane region" description="Helical" evidence="6">
    <location>
        <begin position="40"/>
        <end position="60"/>
    </location>
</feature>
<comment type="caution">
    <text evidence="8">The sequence shown here is derived from an EMBL/GenBank/DDBJ whole genome shotgun (WGS) entry which is preliminary data.</text>
</comment>
<protein>
    <recommendedName>
        <fullName evidence="7">Amino acid transporter transmembrane domain-containing protein</fullName>
    </recommendedName>
</protein>
<dbReference type="PANTHER" id="PTHR22950">
    <property type="entry name" value="AMINO ACID TRANSPORTER"/>
    <property type="match status" value="1"/>
</dbReference>
<feature type="transmembrane region" description="Helical" evidence="6">
    <location>
        <begin position="250"/>
        <end position="273"/>
    </location>
</feature>
<dbReference type="PANTHER" id="PTHR22950:SF349">
    <property type="entry name" value="AMINO ACID TRANSPORTER TRANSMEMBRANE DOMAIN-CONTAINING PROTEIN"/>
    <property type="match status" value="1"/>
</dbReference>
<evidence type="ECO:0000256" key="3">
    <source>
        <dbReference type="ARBA" id="ARBA00022692"/>
    </source>
</evidence>
<evidence type="ECO:0000256" key="6">
    <source>
        <dbReference type="SAM" id="Phobius"/>
    </source>
</evidence>
<keyword evidence="5 6" id="KW-0472">Membrane</keyword>
<gene>
    <name evidence="8" type="ORF">IWQ62_005086</name>
</gene>
<comment type="similarity">
    <text evidence="2">Belongs to the amino acid/polyamine transporter 2 family.</text>
</comment>
<sequence length="429" mass="46350">MLGKDDQAVKGAVDSYSFEQDFVQEKIADHGHGERTGSSFGAFFNIVCVVAGTGTLQLPWCLAEGGWVALSCVFLAAAMAIFTGRLLIQCLYHKEGQRLSSYPEVGMAAYGPIAKYFIVVLHYAISLGAPCVYISLSGGGTYDLVKDMVGITKAMWIIIAAILVCIPFVLIKSMKDVAILSLFGVLATAVVVVVVVAVGFIDLPNVETTHSLVRWDNLPAAMGTICFSFGGNVVYPHVESSMKNPQSWTKVLFLAIMCSMTMYLMTAISGYFVYGEKVEAIVYDSLPPNPATITAIALLIGSIILSAPIMLTAVALELEDKFNITVENLGAAREFMFRALLRTGMVVLLTFPAVFVPVSKLMSLIGSFSNSLLIFVMPILFHWRLFGFRSMNIVSRCICLLCIVVGVVACIFGTKRAIGDLIVVFSNSG</sequence>
<keyword evidence="9" id="KW-1185">Reference proteome</keyword>
<keyword evidence="4 6" id="KW-1133">Transmembrane helix</keyword>
<dbReference type="Pfam" id="PF01490">
    <property type="entry name" value="Aa_trans"/>
    <property type="match status" value="1"/>
</dbReference>